<accession>A0A517SX23</accession>
<dbReference type="Gene3D" id="3.40.50.300">
    <property type="entry name" value="P-loop containing nucleotide triphosphate hydrolases"/>
    <property type="match status" value="1"/>
</dbReference>
<name>A0A517SX23_9BACT</name>
<evidence type="ECO:0000313" key="15">
    <source>
        <dbReference type="Proteomes" id="UP000315003"/>
    </source>
</evidence>
<evidence type="ECO:0000256" key="11">
    <source>
        <dbReference type="ARBA" id="ARBA00023098"/>
    </source>
</evidence>
<dbReference type="AlphaFoldDB" id="A0A517SX23"/>
<gene>
    <name evidence="13 14" type="primary">lpxK</name>
    <name evidence="14" type="ORF">SV7mr_32040</name>
</gene>
<proteinExistence type="inferred from homology"/>
<evidence type="ECO:0000256" key="12">
    <source>
        <dbReference type="ARBA" id="ARBA00029757"/>
    </source>
</evidence>
<organism evidence="14 15">
    <name type="scientific">Stieleria bergensis</name>
    <dbReference type="NCBI Taxonomy" id="2528025"/>
    <lineage>
        <taxon>Bacteria</taxon>
        <taxon>Pseudomonadati</taxon>
        <taxon>Planctomycetota</taxon>
        <taxon>Planctomycetia</taxon>
        <taxon>Pirellulales</taxon>
        <taxon>Pirellulaceae</taxon>
        <taxon>Stieleria</taxon>
    </lineage>
</organism>
<keyword evidence="6 13" id="KW-0441">Lipid A biosynthesis</keyword>
<evidence type="ECO:0000256" key="9">
    <source>
        <dbReference type="ARBA" id="ARBA00022777"/>
    </source>
</evidence>
<keyword evidence="8 13" id="KW-0547">Nucleotide-binding</keyword>
<evidence type="ECO:0000256" key="2">
    <source>
        <dbReference type="ARBA" id="ARBA00004870"/>
    </source>
</evidence>
<comment type="function">
    <text evidence="1 13">Transfers the gamma-phosphate of ATP to the 4'-position of a tetraacyldisaccharide 1-phosphate intermediate (termed DS-1-P) to form tetraacyldisaccharide 1,4'-bis-phosphate (lipid IVA).</text>
</comment>
<keyword evidence="7 13" id="KW-0808">Transferase</keyword>
<dbReference type="GO" id="GO:0009244">
    <property type="term" value="P:lipopolysaccharide core region biosynthetic process"/>
    <property type="evidence" value="ECO:0007669"/>
    <property type="project" value="TreeGrafter"/>
</dbReference>
<sequence length="379" mass="41656">MTCRYDPGAPLVVVATTAFAFPSGHQALDIRTVISGQRKGPVATLLRIGLRFLTLPYGIAVGARNRQFDSGKRETIRVDCPVISVGNLTTGGTGKTPIVAYLASWFRDQGIRVSIVSRGYGRGDADHNDEAEELHQRLPDVPHLQDPDRVASAQIAIDELEAQIILMDDGFQHRRLGRDLNIVLIDMTCPFGHGYLLPRGLLREPIASLARADVVILTRTDQVSEQQIHAVEQQIRKTHDSVPVIYCVHQPSGLLQSPSTTKRATELNQQRVALISGIGNPSAFRQSVVSLGAEVIDEFILPDHAQYDAQTMAKLDRWAQALDSVDALVCTHKDLVKIQSDRIGKVDLWALLIEAELANTQPLIQRLESLKQQAINGLA</sequence>
<dbReference type="InterPro" id="IPR003758">
    <property type="entry name" value="LpxK"/>
</dbReference>
<keyword evidence="9 13" id="KW-0418">Kinase</keyword>
<dbReference type="UniPathway" id="UPA00359">
    <property type="reaction ID" value="UER00482"/>
</dbReference>
<dbReference type="InterPro" id="IPR027417">
    <property type="entry name" value="P-loop_NTPase"/>
</dbReference>
<dbReference type="SUPFAM" id="SSF52540">
    <property type="entry name" value="P-loop containing nucleoside triphosphate hydrolases"/>
    <property type="match status" value="1"/>
</dbReference>
<dbReference type="NCBIfam" id="TIGR00682">
    <property type="entry name" value="lpxK"/>
    <property type="match status" value="1"/>
</dbReference>
<keyword evidence="5 13" id="KW-0444">Lipid biosynthesis</keyword>
<dbReference type="Pfam" id="PF02606">
    <property type="entry name" value="LpxK"/>
    <property type="match status" value="1"/>
</dbReference>
<evidence type="ECO:0000256" key="10">
    <source>
        <dbReference type="ARBA" id="ARBA00022840"/>
    </source>
</evidence>
<evidence type="ECO:0000256" key="13">
    <source>
        <dbReference type="HAMAP-Rule" id="MF_00409"/>
    </source>
</evidence>
<evidence type="ECO:0000256" key="4">
    <source>
        <dbReference type="ARBA" id="ARBA00016436"/>
    </source>
</evidence>
<dbReference type="EC" id="2.7.1.130" evidence="3 13"/>
<evidence type="ECO:0000256" key="3">
    <source>
        <dbReference type="ARBA" id="ARBA00012071"/>
    </source>
</evidence>
<dbReference type="HAMAP" id="MF_00409">
    <property type="entry name" value="LpxK"/>
    <property type="match status" value="1"/>
</dbReference>
<protein>
    <recommendedName>
        <fullName evidence="4 13">Tetraacyldisaccharide 4'-kinase</fullName>
        <ecNumber evidence="3 13">2.7.1.130</ecNumber>
    </recommendedName>
    <alternativeName>
        <fullName evidence="12 13">Lipid A 4'-kinase</fullName>
    </alternativeName>
</protein>
<keyword evidence="15" id="KW-1185">Reference proteome</keyword>
<comment type="pathway">
    <text evidence="2 13">Glycolipid biosynthesis; lipid IV(A) biosynthesis; lipid IV(A) from (3R)-3-hydroxytetradecanoyl-[acyl-carrier-protein] and UDP-N-acetyl-alpha-D-glucosamine: step 6/6.</text>
</comment>
<dbReference type="EMBL" id="CP036272">
    <property type="protein sequence ID" value="QDT60678.1"/>
    <property type="molecule type" value="Genomic_DNA"/>
</dbReference>
<comment type="catalytic activity">
    <reaction evidence="13">
        <text>a lipid A disaccharide + ATP = a lipid IVA + ADP + H(+)</text>
        <dbReference type="Rhea" id="RHEA:67840"/>
        <dbReference type="ChEBI" id="CHEBI:15378"/>
        <dbReference type="ChEBI" id="CHEBI:30616"/>
        <dbReference type="ChEBI" id="CHEBI:176343"/>
        <dbReference type="ChEBI" id="CHEBI:176425"/>
        <dbReference type="ChEBI" id="CHEBI:456216"/>
        <dbReference type="EC" id="2.7.1.130"/>
    </reaction>
</comment>
<evidence type="ECO:0000256" key="1">
    <source>
        <dbReference type="ARBA" id="ARBA00002274"/>
    </source>
</evidence>
<dbReference type="Proteomes" id="UP000315003">
    <property type="component" value="Chromosome"/>
</dbReference>
<evidence type="ECO:0000256" key="8">
    <source>
        <dbReference type="ARBA" id="ARBA00022741"/>
    </source>
</evidence>
<dbReference type="GO" id="GO:0009245">
    <property type="term" value="P:lipid A biosynthetic process"/>
    <property type="evidence" value="ECO:0007669"/>
    <property type="project" value="UniProtKB-UniRule"/>
</dbReference>
<dbReference type="OrthoDB" id="9789797at2"/>
<reference evidence="14 15" key="1">
    <citation type="submission" date="2019-02" db="EMBL/GenBank/DDBJ databases">
        <title>Deep-cultivation of Planctomycetes and their phenomic and genomic characterization uncovers novel biology.</title>
        <authorList>
            <person name="Wiegand S."/>
            <person name="Jogler M."/>
            <person name="Boedeker C."/>
            <person name="Pinto D."/>
            <person name="Vollmers J."/>
            <person name="Rivas-Marin E."/>
            <person name="Kohn T."/>
            <person name="Peeters S.H."/>
            <person name="Heuer A."/>
            <person name="Rast P."/>
            <person name="Oberbeckmann S."/>
            <person name="Bunk B."/>
            <person name="Jeske O."/>
            <person name="Meyerdierks A."/>
            <person name="Storesund J.E."/>
            <person name="Kallscheuer N."/>
            <person name="Luecker S."/>
            <person name="Lage O.M."/>
            <person name="Pohl T."/>
            <person name="Merkel B.J."/>
            <person name="Hornburger P."/>
            <person name="Mueller R.-W."/>
            <person name="Bruemmer F."/>
            <person name="Labrenz M."/>
            <person name="Spormann A.M."/>
            <person name="Op den Camp H."/>
            <person name="Overmann J."/>
            <person name="Amann R."/>
            <person name="Jetten M.S.M."/>
            <person name="Mascher T."/>
            <person name="Medema M.H."/>
            <person name="Devos D.P."/>
            <person name="Kaster A.-K."/>
            <person name="Ovreas L."/>
            <person name="Rohde M."/>
            <person name="Galperin M.Y."/>
            <person name="Jogler C."/>
        </authorList>
    </citation>
    <scope>NUCLEOTIDE SEQUENCE [LARGE SCALE GENOMIC DNA]</scope>
    <source>
        <strain evidence="14 15">SV_7m_r</strain>
    </source>
</reference>
<evidence type="ECO:0000256" key="6">
    <source>
        <dbReference type="ARBA" id="ARBA00022556"/>
    </source>
</evidence>
<evidence type="ECO:0000256" key="5">
    <source>
        <dbReference type="ARBA" id="ARBA00022516"/>
    </source>
</evidence>
<keyword evidence="10 13" id="KW-0067">ATP-binding</keyword>
<evidence type="ECO:0000256" key="7">
    <source>
        <dbReference type="ARBA" id="ARBA00022679"/>
    </source>
</evidence>
<keyword evidence="11 13" id="KW-0443">Lipid metabolism</keyword>
<dbReference type="PANTHER" id="PTHR42724">
    <property type="entry name" value="TETRAACYLDISACCHARIDE 4'-KINASE"/>
    <property type="match status" value="1"/>
</dbReference>
<feature type="binding site" evidence="13">
    <location>
        <begin position="89"/>
        <end position="96"/>
    </location>
    <ligand>
        <name>ATP</name>
        <dbReference type="ChEBI" id="CHEBI:30616"/>
    </ligand>
</feature>
<dbReference type="RefSeq" id="WP_145273728.1">
    <property type="nucleotide sequence ID" value="NZ_CP036272.1"/>
</dbReference>
<comment type="similarity">
    <text evidence="13">Belongs to the LpxK family.</text>
</comment>
<dbReference type="PANTHER" id="PTHR42724:SF1">
    <property type="entry name" value="TETRAACYLDISACCHARIDE 4'-KINASE, MITOCHONDRIAL-RELATED"/>
    <property type="match status" value="1"/>
</dbReference>
<evidence type="ECO:0000313" key="14">
    <source>
        <dbReference type="EMBL" id="QDT60678.1"/>
    </source>
</evidence>
<dbReference type="GO" id="GO:0009029">
    <property type="term" value="F:lipid-A 4'-kinase activity"/>
    <property type="evidence" value="ECO:0007669"/>
    <property type="project" value="UniProtKB-UniRule"/>
</dbReference>
<dbReference type="GO" id="GO:0005886">
    <property type="term" value="C:plasma membrane"/>
    <property type="evidence" value="ECO:0007669"/>
    <property type="project" value="TreeGrafter"/>
</dbReference>
<dbReference type="GO" id="GO:0005524">
    <property type="term" value="F:ATP binding"/>
    <property type="evidence" value="ECO:0007669"/>
    <property type="project" value="UniProtKB-UniRule"/>
</dbReference>